<evidence type="ECO:0008006" key="2">
    <source>
        <dbReference type="Google" id="ProtNLM"/>
    </source>
</evidence>
<sequence>EGALFLWLWFEDLPITSQELYERLKARGVLVVSGHYFFPGLDEPWRHKDECIRVTYAQDDKVVQKGLSIIADEVRKAYAES</sequence>
<dbReference type="InterPro" id="IPR015424">
    <property type="entry name" value="PyrdxlP-dep_Trfase"/>
</dbReference>
<dbReference type="EMBL" id="UINC01168290">
    <property type="protein sequence ID" value="SVD71253.1"/>
    <property type="molecule type" value="Genomic_DNA"/>
</dbReference>
<dbReference type="SUPFAM" id="SSF53383">
    <property type="entry name" value="PLP-dependent transferases"/>
    <property type="match status" value="1"/>
</dbReference>
<accession>A0A382XJX0</accession>
<dbReference type="AlphaFoldDB" id="A0A382XJX0"/>
<evidence type="ECO:0000313" key="1">
    <source>
        <dbReference type="EMBL" id="SVD71253.1"/>
    </source>
</evidence>
<name>A0A382XJX0_9ZZZZ</name>
<organism evidence="1">
    <name type="scientific">marine metagenome</name>
    <dbReference type="NCBI Taxonomy" id="408172"/>
    <lineage>
        <taxon>unclassified sequences</taxon>
        <taxon>metagenomes</taxon>
        <taxon>ecological metagenomes</taxon>
    </lineage>
</organism>
<proteinExistence type="predicted"/>
<dbReference type="InterPro" id="IPR015422">
    <property type="entry name" value="PyrdxlP-dep_Trfase_small"/>
</dbReference>
<reference evidence="1" key="1">
    <citation type="submission" date="2018-05" db="EMBL/GenBank/DDBJ databases">
        <authorList>
            <person name="Lanie J.A."/>
            <person name="Ng W.-L."/>
            <person name="Kazmierczak K.M."/>
            <person name="Andrzejewski T.M."/>
            <person name="Davidsen T.M."/>
            <person name="Wayne K.J."/>
            <person name="Tettelin H."/>
            <person name="Glass J.I."/>
            <person name="Rusch D."/>
            <person name="Podicherti R."/>
            <person name="Tsui H.-C.T."/>
            <person name="Winkler M.E."/>
        </authorList>
    </citation>
    <scope>NUCLEOTIDE SEQUENCE</scope>
</reference>
<feature type="non-terminal residue" evidence="1">
    <location>
        <position position="1"/>
    </location>
</feature>
<gene>
    <name evidence="1" type="ORF">METZ01_LOCUS424107</name>
</gene>
<protein>
    <recommendedName>
        <fullName evidence="2">Aminotransferase class I/classII domain-containing protein</fullName>
    </recommendedName>
</protein>
<dbReference type="Gene3D" id="3.90.1150.10">
    <property type="entry name" value="Aspartate Aminotransferase, domain 1"/>
    <property type="match status" value="1"/>
</dbReference>